<evidence type="ECO:0000313" key="3">
    <source>
        <dbReference type="Proteomes" id="UP001178461"/>
    </source>
</evidence>
<dbReference type="Proteomes" id="UP001178461">
    <property type="component" value="Chromosome 9"/>
</dbReference>
<sequence length="105" mass="12367">MSEQTSYVYVKCLNHKHNLRFVAYQYICTRPNILQQLLHIFLLPLLLLSVVLLQACTYNTHLQHIELQVKPNLSPSFRTEGISSKSSRVKFLFLIQYLRVFKISK</sequence>
<feature type="transmembrane region" description="Helical" evidence="1">
    <location>
        <begin position="37"/>
        <end position="55"/>
    </location>
</feature>
<keyword evidence="3" id="KW-1185">Reference proteome</keyword>
<reference evidence="2" key="1">
    <citation type="submission" date="2022-12" db="EMBL/GenBank/DDBJ databases">
        <authorList>
            <person name="Alioto T."/>
            <person name="Alioto T."/>
            <person name="Gomez Garrido J."/>
        </authorList>
    </citation>
    <scope>NUCLEOTIDE SEQUENCE</scope>
</reference>
<gene>
    <name evidence="2" type="ORF">PODLI_1B021137</name>
</gene>
<keyword evidence="1" id="KW-0812">Transmembrane</keyword>
<dbReference type="EMBL" id="OX395134">
    <property type="protein sequence ID" value="CAI5784448.1"/>
    <property type="molecule type" value="Genomic_DNA"/>
</dbReference>
<keyword evidence="1" id="KW-0472">Membrane</keyword>
<dbReference type="AlphaFoldDB" id="A0AA35PGD6"/>
<organism evidence="2 3">
    <name type="scientific">Podarcis lilfordi</name>
    <name type="common">Lilford's wall lizard</name>
    <dbReference type="NCBI Taxonomy" id="74358"/>
    <lineage>
        <taxon>Eukaryota</taxon>
        <taxon>Metazoa</taxon>
        <taxon>Chordata</taxon>
        <taxon>Craniata</taxon>
        <taxon>Vertebrata</taxon>
        <taxon>Euteleostomi</taxon>
        <taxon>Lepidosauria</taxon>
        <taxon>Squamata</taxon>
        <taxon>Bifurcata</taxon>
        <taxon>Unidentata</taxon>
        <taxon>Episquamata</taxon>
        <taxon>Laterata</taxon>
        <taxon>Lacertibaenia</taxon>
        <taxon>Lacertidae</taxon>
        <taxon>Podarcis</taxon>
    </lineage>
</organism>
<keyword evidence="1" id="KW-1133">Transmembrane helix</keyword>
<accession>A0AA35PGD6</accession>
<proteinExistence type="predicted"/>
<protein>
    <submittedName>
        <fullName evidence="2">Uncharacterized protein</fullName>
    </submittedName>
</protein>
<name>A0AA35PGD6_9SAUR</name>
<evidence type="ECO:0000256" key="1">
    <source>
        <dbReference type="SAM" id="Phobius"/>
    </source>
</evidence>
<evidence type="ECO:0000313" key="2">
    <source>
        <dbReference type="EMBL" id="CAI5784448.1"/>
    </source>
</evidence>